<keyword evidence="2" id="KW-0378">Hydrolase</keyword>
<dbReference type="SUPFAM" id="SSF51556">
    <property type="entry name" value="Metallo-dependent hydrolases"/>
    <property type="match status" value="1"/>
</dbReference>
<gene>
    <name evidence="2" type="ORF">GJV76_10895</name>
</gene>
<dbReference type="Pfam" id="PF07969">
    <property type="entry name" value="Amidohydro_3"/>
    <property type="match status" value="1"/>
</dbReference>
<dbReference type="PANTHER" id="PTHR32027:SF9">
    <property type="entry name" value="BLL3847 PROTEIN"/>
    <property type="match status" value="1"/>
</dbReference>
<feature type="domain" description="Amidohydrolase 3" evidence="1">
    <location>
        <begin position="214"/>
        <end position="444"/>
    </location>
</feature>
<dbReference type="InterPro" id="IPR011059">
    <property type="entry name" value="Metal-dep_hydrolase_composite"/>
</dbReference>
<dbReference type="Gene3D" id="3.20.20.140">
    <property type="entry name" value="Metal-dependent hydrolases"/>
    <property type="match status" value="1"/>
</dbReference>
<comment type="caution">
    <text evidence="2">The sequence shown here is derived from an EMBL/GenBank/DDBJ whole genome shotgun (WGS) entry which is preliminary data.</text>
</comment>
<evidence type="ECO:0000313" key="3">
    <source>
        <dbReference type="Proteomes" id="UP000438760"/>
    </source>
</evidence>
<dbReference type="RefSeq" id="WP_155092649.1">
    <property type="nucleotide sequence ID" value="NZ_WMJX01000024.1"/>
</dbReference>
<accession>A0A6I3LLR3</accession>
<dbReference type="PANTHER" id="PTHR32027">
    <property type="entry name" value="CYTOSINE DEAMINASE"/>
    <property type="match status" value="1"/>
</dbReference>
<dbReference type="InterPro" id="IPR032466">
    <property type="entry name" value="Metal_Hydrolase"/>
</dbReference>
<dbReference type="Proteomes" id="UP000438760">
    <property type="component" value="Unassembled WGS sequence"/>
</dbReference>
<dbReference type="OrthoDB" id="9815027at2"/>
<proteinExistence type="predicted"/>
<protein>
    <submittedName>
        <fullName evidence="2">Amidohydrolase family protein</fullName>
    </submittedName>
</protein>
<name>A0A6I3LLR3_9FLAO</name>
<dbReference type="SUPFAM" id="SSF51338">
    <property type="entry name" value="Composite domain of metallo-dependent hydrolases"/>
    <property type="match status" value="1"/>
</dbReference>
<reference evidence="2 3" key="1">
    <citation type="submission" date="2019-11" db="EMBL/GenBank/DDBJ databases">
        <title>Genome of Strain BIT-d1.</title>
        <authorList>
            <person name="Yang Y."/>
        </authorList>
    </citation>
    <scope>NUCLEOTIDE SEQUENCE [LARGE SCALE GENOMIC DNA]</scope>
    <source>
        <strain evidence="2 3">BIT-d1</strain>
    </source>
</reference>
<dbReference type="InterPro" id="IPR013108">
    <property type="entry name" value="Amidohydro_3"/>
</dbReference>
<sequence>MINRKEFLGMAAVATSGIFMPTVGYSKNREQQEELLAIANSEEFILKNVRLEIGFEYNDDNKVKATKTALYNLHIKDGVILELTTGDLSVVNVKQIDAGGLLMLPSFSDMHIHIDKTFYGQGWNAEPINARSVKDMIELERQILPDMLLNSTSKAEKAITLLNSKGSCFARCQTNVEPTSGLRSLENLKIAIDNKKDNIESEIVAFPQHGIIYSDSEKLLREAASLGVDYIGGLDPTTVDGNMQRSLDIMLSVALDYNKGVDIHLHESAKTGIAAIEYLINKVRESKALQARTYISHGFALAQIPQVELEAICEEFADLGIGVISTVPIGKTIMPIPTFYKYKVKVMTGTDSIVDHWSVFGSCDMLEKARLSAELYGWRDEFHLSRALKIATKDQQLPLDDKGKMQWPKKSDQASFVLVDASCSAQAVARLPKREYVFYKGKRVV</sequence>
<dbReference type="Gene3D" id="2.30.40.10">
    <property type="entry name" value="Urease, subunit C, domain 1"/>
    <property type="match status" value="1"/>
</dbReference>
<dbReference type="EMBL" id="WMJX01000024">
    <property type="protein sequence ID" value="MTG98627.1"/>
    <property type="molecule type" value="Genomic_DNA"/>
</dbReference>
<evidence type="ECO:0000313" key="2">
    <source>
        <dbReference type="EMBL" id="MTG98627.1"/>
    </source>
</evidence>
<dbReference type="NCBIfam" id="NF005312">
    <property type="entry name" value="PRK06846.1"/>
    <property type="match status" value="1"/>
</dbReference>
<dbReference type="InterPro" id="IPR052349">
    <property type="entry name" value="Metallo-hydrolase_Enzymes"/>
</dbReference>
<dbReference type="AlphaFoldDB" id="A0A6I3LLR3"/>
<keyword evidence="3" id="KW-1185">Reference proteome</keyword>
<evidence type="ECO:0000259" key="1">
    <source>
        <dbReference type="Pfam" id="PF07969"/>
    </source>
</evidence>
<dbReference type="GO" id="GO:0016814">
    <property type="term" value="F:hydrolase activity, acting on carbon-nitrogen (but not peptide) bonds, in cyclic amidines"/>
    <property type="evidence" value="ECO:0007669"/>
    <property type="project" value="TreeGrafter"/>
</dbReference>
<dbReference type="CDD" id="cd01293">
    <property type="entry name" value="Bact_CD"/>
    <property type="match status" value="1"/>
</dbReference>
<organism evidence="2 3">
    <name type="scientific">Myroides albus</name>
    <dbReference type="NCBI Taxonomy" id="2562892"/>
    <lineage>
        <taxon>Bacteria</taxon>
        <taxon>Pseudomonadati</taxon>
        <taxon>Bacteroidota</taxon>
        <taxon>Flavobacteriia</taxon>
        <taxon>Flavobacteriales</taxon>
        <taxon>Flavobacteriaceae</taxon>
        <taxon>Myroides</taxon>
    </lineage>
</organism>